<reference evidence="2 3" key="1">
    <citation type="submission" date="2016-11" db="EMBL/GenBank/DDBJ databases">
        <authorList>
            <person name="Jaros S."/>
            <person name="Januszkiewicz K."/>
            <person name="Wedrychowicz H."/>
        </authorList>
    </citation>
    <scope>NUCLEOTIDE SEQUENCE [LARGE SCALE GENOMIC DNA]</scope>
    <source>
        <strain evidence="2 3">DSM 45627</strain>
    </source>
</reference>
<evidence type="ECO:0000256" key="1">
    <source>
        <dbReference type="SAM" id="MobiDB-lite"/>
    </source>
</evidence>
<accession>A0A1M5HQL0</accession>
<dbReference type="STRING" id="1206085.SAMN05443575_1602"/>
<dbReference type="RefSeq" id="WP_073388350.1">
    <property type="nucleotide sequence ID" value="NZ_FQVU01000002.1"/>
</dbReference>
<gene>
    <name evidence="2" type="ORF">SAMN05443575_1602</name>
</gene>
<proteinExistence type="predicted"/>
<evidence type="ECO:0000313" key="2">
    <source>
        <dbReference type="EMBL" id="SHG18215.1"/>
    </source>
</evidence>
<evidence type="ECO:0000313" key="3">
    <source>
        <dbReference type="Proteomes" id="UP000186132"/>
    </source>
</evidence>
<sequence>MTEHRNADDPTQADATQADVDHTEQDMLAAASRDAPPLTEQEFMAAIHDAPLLTVEDLLPAALARPPLTEEEAQTVADLLDKLADLYPDKDFGREARELAVRINNRLGI</sequence>
<organism evidence="2 3">
    <name type="scientific">Jatrophihabitans endophyticus</name>
    <dbReference type="NCBI Taxonomy" id="1206085"/>
    <lineage>
        <taxon>Bacteria</taxon>
        <taxon>Bacillati</taxon>
        <taxon>Actinomycetota</taxon>
        <taxon>Actinomycetes</taxon>
        <taxon>Jatrophihabitantales</taxon>
        <taxon>Jatrophihabitantaceae</taxon>
        <taxon>Jatrophihabitans</taxon>
    </lineage>
</organism>
<keyword evidence="3" id="KW-1185">Reference proteome</keyword>
<dbReference type="AlphaFoldDB" id="A0A1M5HQL0"/>
<dbReference type="EMBL" id="FQVU01000002">
    <property type="protein sequence ID" value="SHG18215.1"/>
    <property type="molecule type" value="Genomic_DNA"/>
</dbReference>
<name>A0A1M5HQL0_9ACTN</name>
<protein>
    <submittedName>
        <fullName evidence="2">Uncharacterized protein</fullName>
    </submittedName>
</protein>
<feature type="region of interest" description="Disordered" evidence="1">
    <location>
        <begin position="1"/>
        <end position="36"/>
    </location>
</feature>
<dbReference type="Proteomes" id="UP000186132">
    <property type="component" value="Unassembled WGS sequence"/>
</dbReference>
<feature type="compositionally biased region" description="Low complexity" evidence="1">
    <location>
        <begin position="9"/>
        <end position="18"/>
    </location>
</feature>